<keyword evidence="2" id="KW-0808">Transferase</keyword>
<dbReference type="GO" id="GO:0003844">
    <property type="term" value="F:1,4-alpha-glucan branching enzyme activity"/>
    <property type="evidence" value="ECO:0007669"/>
    <property type="project" value="UniProtKB-EC"/>
</dbReference>
<accession>A0A379ZLU1</accession>
<dbReference type="InterPro" id="IPR054169">
    <property type="entry name" value="GlgB_N"/>
</dbReference>
<reference evidence="2 3" key="1">
    <citation type="submission" date="2018-06" db="EMBL/GenBank/DDBJ databases">
        <authorList>
            <consortium name="Pathogen Informatics"/>
            <person name="Doyle S."/>
        </authorList>
    </citation>
    <scope>NUCLEOTIDE SEQUENCE [LARGE SCALE GENOMIC DNA]</scope>
    <source>
        <strain evidence="2 3">NCTC11544</strain>
    </source>
</reference>
<dbReference type="AlphaFoldDB" id="A0A379ZLU1"/>
<evidence type="ECO:0000313" key="2">
    <source>
        <dbReference type="EMBL" id="SUI63770.1"/>
    </source>
</evidence>
<protein>
    <submittedName>
        <fullName evidence="2">1,4-alpha-glucan branching enzyme GlgB</fullName>
        <ecNumber evidence="2">2.4.1.18</ecNumber>
    </submittedName>
</protein>
<dbReference type="Pfam" id="PF22019">
    <property type="entry name" value="GlgB_N"/>
    <property type="match status" value="1"/>
</dbReference>
<sequence length="59" mass="6481">MPVLPDRDVIDQLFSGNSADPFSLLGMHAADNGLQVRALLPDASEVWLLEQQTGRVWCS</sequence>
<evidence type="ECO:0000313" key="3">
    <source>
        <dbReference type="Proteomes" id="UP000255529"/>
    </source>
</evidence>
<name>A0A379ZLU1_9GAMM</name>
<keyword evidence="2" id="KW-0328">Glycosyltransferase</keyword>
<dbReference type="SUPFAM" id="SSF81296">
    <property type="entry name" value="E set domains"/>
    <property type="match status" value="1"/>
</dbReference>
<dbReference type="EC" id="2.4.1.18" evidence="2"/>
<evidence type="ECO:0000259" key="1">
    <source>
        <dbReference type="Pfam" id="PF22019"/>
    </source>
</evidence>
<feature type="domain" description="1,4-alpha-glucan branching enzyme GlgB N-terminal" evidence="1">
    <location>
        <begin position="7"/>
        <end position="54"/>
    </location>
</feature>
<gene>
    <name evidence="2" type="primary">glgB_1</name>
    <name evidence="2" type="ORF">NCTC11544_02586</name>
</gene>
<dbReference type="InterPro" id="IPR014756">
    <property type="entry name" value="Ig_E-set"/>
</dbReference>
<dbReference type="Proteomes" id="UP000255529">
    <property type="component" value="Unassembled WGS sequence"/>
</dbReference>
<dbReference type="EMBL" id="UGYN01000002">
    <property type="protein sequence ID" value="SUI63770.1"/>
    <property type="molecule type" value="Genomic_DNA"/>
</dbReference>
<organism evidence="2 3">
    <name type="scientific">Serratia quinivorans</name>
    <dbReference type="NCBI Taxonomy" id="137545"/>
    <lineage>
        <taxon>Bacteria</taxon>
        <taxon>Pseudomonadati</taxon>
        <taxon>Pseudomonadota</taxon>
        <taxon>Gammaproteobacteria</taxon>
        <taxon>Enterobacterales</taxon>
        <taxon>Yersiniaceae</taxon>
        <taxon>Serratia</taxon>
    </lineage>
</organism>
<proteinExistence type="predicted"/>